<dbReference type="EMBL" id="BSYO01000031">
    <property type="protein sequence ID" value="GMH26680.1"/>
    <property type="molecule type" value="Genomic_DNA"/>
</dbReference>
<keyword evidence="1" id="KW-0472">Membrane</keyword>
<evidence type="ECO:0000313" key="3">
    <source>
        <dbReference type="Proteomes" id="UP001279734"/>
    </source>
</evidence>
<evidence type="ECO:0000313" key="2">
    <source>
        <dbReference type="EMBL" id="GMH26680.1"/>
    </source>
</evidence>
<dbReference type="PANTHER" id="PTHR36356">
    <property type="entry name" value="EXPRESSED PROTEIN"/>
    <property type="match status" value="1"/>
</dbReference>
<accession>A0AAD3TBV4</accession>
<dbReference type="GO" id="GO:0009507">
    <property type="term" value="C:chloroplast"/>
    <property type="evidence" value="ECO:0007669"/>
    <property type="project" value="TreeGrafter"/>
</dbReference>
<dbReference type="AlphaFoldDB" id="A0AAD3TBV4"/>
<protein>
    <submittedName>
        <fullName evidence="2">Uncharacterized protein</fullName>
    </submittedName>
</protein>
<keyword evidence="1" id="KW-0812">Transmembrane</keyword>
<name>A0AAD3TBV4_NEPGR</name>
<keyword evidence="1" id="KW-1133">Transmembrane helix</keyword>
<keyword evidence="3" id="KW-1185">Reference proteome</keyword>
<dbReference type="PANTHER" id="PTHR36356:SF1">
    <property type="entry name" value="EXPRESSED PROTEIN"/>
    <property type="match status" value="1"/>
</dbReference>
<sequence>MALATSPPGHPLLHPNHCYKKKLLSPIQPTLQLPPSSTRHVAGKILVFRRSDFDGFAKRMASGEAWKDAWRGANDGFEKFLFEAKKATERLDRRYSLSRRLSSVAQSASVRARELDREFEVSQRWRTFSLDFSRNWPRYRKQLNDFLNTPLGKSFTTIFFLWFALSGWLFRFLIFAIWILPFAGPLLIGVVANNLIVQGACPACKRQFMGYKNQTIRCLGCGNIVWQPQGGDYFGQSTKGTTPSKSNPDIIDVEYEEK</sequence>
<gene>
    <name evidence="2" type="ORF">Nepgr_028523</name>
</gene>
<reference evidence="2" key="1">
    <citation type="submission" date="2023-05" db="EMBL/GenBank/DDBJ databases">
        <title>Nepenthes gracilis genome sequencing.</title>
        <authorList>
            <person name="Fukushima K."/>
        </authorList>
    </citation>
    <scope>NUCLEOTIDE SEQUENCE</scope>
    <source>
        <strain evidence="2">SING2019-196</strain>
    </source>
</reference>
<proteinExistence type="predicted"/>
<organism evidence="2 3">
    <name type="scientific">Nepenthes gracilis</name>
    <name type="common">Slender pitcher plant</name>
    <dbReference type="NCBI Taxonomy" id="150966"/>
    <lineage>
        <taxon>Eukaryota</taxon>
        <taxon>Viridiplantae</taxon>
        <taxon>Streptophyta</taxon>
        <taxon>Embryophyta</taxon>
        <taxon>Tracheophyta</taxon>
        <taxon>Spermatophyta</taxon>
        <taxon>Magnoliopsida</taxon>
        <taxon>eudicotyledons</taxon>
        <taxon>Gunneridae</taxon>
        <taxon>Pentapetalae</taxon>
        <taxon>Caryophyllales</taxon>
        <taxon>Nepenthaceae</taxon>
        <taxon>Nepenthes</taxon>
    </lineage>
</organism>
<evidence type="ECO:0000256" key="1">
    <source>
        <dbReference type="SAM" id="Phobius"/>
    </source>
</evidence>
<feature type="transmembrane region" description="Helical" evidence="1">
    <location>
        <begin position="186"/>
        <end position="204"/>
    </location>
</feature>
<dbReference type="Proteomes" id="UP001279734">
    <property type="component" value="Unassembled WGS sequence"/>
</dbReference>
<comment type="caution">
    <text evidence="2">The sequence shown here is derived from an EMBL/GenBank/DDBJ whole genome shotgun (WGS) entry which is preliminary data.</text>
</comment>